<feature type="binding site" evidence="3">
    <location>
        <position position="102"/>
    </location>
    <ligand>
        <name>Zn(2+)</name>
        <dbReference type="ChEBI" id="CHEBI:29105"/>
        <label>1</label>
    </ligand>
</feature>
<gene>
    <name evidence="8" type="ORF">g.37612</name>
</gene>
<comment type="similarity">
    <text evidence="2 4 5">Belongs to the small heat shock protein (HSP20) family.</text>
</comment>
<dbReference type="CDD" id="cd06526">
    <property type="entry name" value="metazoan_ACD"/>
    <property type="match status" value="1"/>
</dbReference>
<evidence type="ECO:0000256" key="4">
    <source>
        <dbReference type="PROSITE-ProRule" id="PRU00285"/>
    </source>
</evidence>
<accession>A0A1B6HBS8</accession>
<dbReference type="InterPro" id="IPR055269">
    <property type="entry name" value="Alpha-crystallin/HSP_16"/>
</dbReference>
<evidence type="ECO:0000256" key="2">
    <source>
        <dbReference type="PIRNR" id="PIRNR036514"/>
    </source>
</evidence>
<feature type="compositionally biased region" description="Basic and acidic residues" evidence="6">
    <location>
        <begin position="169"/>
        <end position="186"/>
    </location>
</feature>
<feature type="domain" description="SHSP" evidence="7">
    <location>
        <begin position="53"/>
        <end position="161"/>
    </location>
</feature>
<dbReference type="GO" id="GO:0051082">
    <property type="term" value="F:unfolded protein binding"/>
    <property type="evidence" value="ECO:0007669"/>
    <property type="project" value="TreeGrafter"/>
</dbReference>
<evidence type="ECO:0000256" key="5">
    <source>
        <dbReference type="RuleBase" id="RU003616"/>
    </source>
</evidence>
<dbReference type="InterPro" id="IPR001436">
    <property type="entry name" value="Alpha-crystallin/sHSP_animal"/>
</dbReference>
<dbReference type="PANTHER" id="PTHR45640">
    <property type="entry name" value="HEAT SHOCK PROTEIN HSP-12.2-RELATED"/>
    <property type="match status" value="1"/>
</dbReference>
<proteinExistence type="inferred from homology"/>
<organism evidence="8">
    <name type="scientific">Homalodisca liturata</name>
    <dbReference type="NCBI Taxonomy" id="320908"/>
    <lineage>
        <taxon>Eukaryota</taxon>
        <taxon>Metazoa</taxon>
        <taxon>Ecdysozoa</taxon>
        <taxon>Arthropoda</taxon>
        <taxon>Hexapoda</taxon>
        <taxon>Insecta</taxon>
        <taxon>Pterygota</taxon>
        <taxon>Neoptera</taxon>
        <taxon>Paraneoptera</taxon>
        <taxon>Hemiptera</taxon>
        <taxon>Auchenorrhyncha</taxon>
        <taxon>Membracoidea</taxon>
        <taxon>Cicadellidae</taxon>
        <taxon>Cicadellinae</taxon>
        <taxon>Proconiini</taxon>
        <taxon>Homalodisca</taxon>
    </lineage>
</organism>
<dbReference type="SUPFAM" id="SSF49764">
    <property type="entry name" value="HSP20-like chaperones"/>
    <property type="match status" value="1"/>
</dbReference>
<feature type="binding site" evidence="3">
    <location>
        <position position="100"/>
    </location>
    <ligand>
        <name>Zn(2+)</name>
        <dbReference type="ChEBI" id="CHEBI:29105"/>
        <label>1</label>
    </ligand>
</feature>
<dbReference type="EMBL" id="GECU01035571">
    <property type="protein sequence ID" value="JAS72135.1"/>
    <property type="molecule type" value="Transcribed_RNA"/>
</dbReference>
<dbReference type="GO" id="GO:0046872">
    <property type="term" value="F:metal ion binding"/>
    <property type="evidence" value="ECO:0007669"/>
    <property type="project" value="UniProtKB-KW"/>
</dbReference>
<protein>
    <recommendedName>
        <fullName evidence="7">SHSP domain-containing protein</fullName>
    </recommendedName>
</protein>
<dbReference type="Gene3D" id="2.60.40.790">
    <property type="match status" value="1"/>
</dbReference>
<dbReference type="GO" id="GO:0005634">
    <property type="term" value="C:nucleus"/>
    <property type="evidence" value="ECO:0007669"/>
    <property type="project" value="TreeGrafter"/>
</dbReference>
<evidence type="ECO:0000313" key="8">
    <source>
        <dbReference type="EMBL" id="JAS72135.1"/>
    </source>
</evidence>
<dbReference type="PIRSF" id="PIRSF036514">
    <property type="entry name" value="Sm_HSP_B1"/>
    <property type="match status" value="1"/>
</dbReference>
<dbReference type="InterPro" id="IPR002068">
    <property type="entry name" value="A-crystallin/Hsp20_dom"/>
</dbReference>
<keyword evidence="1" id="KW-0346">Stress response</keyword>
<keyword evidence="3" id="KW-0862">Zinc</keyword>
<evidence type="ECO:0000256" key="1">
    <source>
        <dbReference type="ARBA" id="ARBA00023016"/>
    </source>
</evidence>
<dbReference type="AlphaFoldDB" id="A0A1B6HBS8"/>
<dbReference type="InterPro" id="IPR008978">
    <property type="entry name" value="HSP20-like_chaperone"/>
</dbReference>
<dbReference type="Pfam" id="PF00011">
    <property type="entry name" value="HSP20"/>
    <property type="match status" value="1"/>
</dbReference>
<evidence type="ECO:0000256" key="6">
    <source>
        <dbReference type="SAM" id="MobiDB-lite"/>
    </source>
</evidence>
<dbReference type="PANTHER" id="PTHR45640:SF13">
    <property type="entry name" value="HEAT SHOCK PROTEIN 22-RELATED"/>
    <property type="match status" value="1"/>
</dbReference>
<name>A0A1B6HBS8_9HEMI</name>
<feature type="binding site" evidence="3">
    <location>
        <position position="107"/>
    </location>
    <ligand>
        <name>Zn(2+)</name>
        <dbReference type="ChEBI" id="CHEBI:29105"/>
        <label>2</label>
    </ligand>
</feature>
<reference evidence="8" key="1">
    <citation type="submission" date="2015-11" db="EMBL/GenBank/DDBJ databases">
        <title>De novo transcriptome assembly of four potential Pierce s Disease insect vectors from Arizona vineyards.</title>
        <authorList>
            <person name="Tassone E.E."/>
        </authorList>
    </citation>
    <scope>NUCLEOTIDE SEQUENCE</scope>
</reference>
<evidence type="ECO:0000259" key="7">
    <source>
        <dbReference type="PROSITE" id="PS01031"/>
    </source>
</evidence>
<keyword evidence="3" id="KW-0479">Metal-binding</keyword>
<feature type="region of interest" description="Disordered" evidence="6">
    <location>
        <begin position="145"/>
        <end position="186"/>
    </location>
</feature>
<dbReference type="PRINTS" id="PR00299">
    <property type="entry name" value="ACRYSTALLIN"/>
</dbReference>
<dbReference type="GO" id="GO:0042026">
    <property type="term" value="P:protein refolding"/>
    <property type="evidence" value="ECO:0007669"/>
    <property type="project" value="TreeGrafter"/>
</dbReference>
<dbReference type="GO" id="GO:0009408">
    <property type="term" value="P:response to heat"/>
    <property type="evidence" value="ECO:0007669"/>
    <property type="project" value="UniProtKB-ARBA"/>
</dbReference>
<sequence length="186" mass="21008">MSLVPFILNELLNEERPSCIYDQNFGLGFHPHPYERALLAAPLRAGYLRPWRHTRQDRSGTSSLVSDKDGFKVSLDVQQFKPEELSVKVVDDYICIEGKHEERSDEHGFVSRQFTRRYKLPENVDVAALKSNLSSDGVLQLQAPRKAVEGSKERAIPIVQTNQPAVKAADSKDGKKQNGNEEKMES</sequence>
<feature type="compositionally biased region" description="Basic and acidic residues" evidence="6">
    <location>
        <begin position="146"/>
        <end position="155"/>
    </location>
</feature>
<dbReference type="GO" id="GO:0005737">
    <property type="term" value="C:cytoplasm"/>
    <property type="evidence" value="ECO:0007669"/>
    <property type="project" value="TreeGrafter"/>
</dbReference>
<evidence type="ECO:0000256" key="3">
    <source>
        <dbReference type="PIRSR" id="PIRSR036514-1"/>
    </source>
</evidence>
<dbReference type="PROSITE" id="PS01031">
    <property type="entry name" value="SHSP"/>
    <property type="match status" value="1"/>
</dbReference>